<dbReference type="InterPro" id="IPR020846">
    <property type="entry name" value="MFS_dom"/>
</dbReference>
<keyword evidence="3" id="KW-1003">Cell membrane</keyword>
<dbReference type="InterPro" id="IPR036259">
    <property type="entry name" value="MFS_trans_sf"/>
</dbReference>
<dbReference type="Pfam" id="PF07690">
    <property type="entry name" value="MFS_1"/>
    <property type="match status" value="1"/>
</dbReference>
<feature type="transmembrane region" description="Helical" evidence="8">
    <location>
        <begin position="382"/>
        <end position="400"/>
    </location>
</feature>
<keyword evidence="5 8" id="KW-1133">Transmembrane helix</keyword>
<evidence type="ECO:0000256" key="4">
    <source>
        <dbReference type="ARBA" id="ARBA00022692"/>
    </source>
</evidence>
<feature type="transmembrane region" description="Helical" evidence="8">
    <location>
        <begin position="73"/>
        <end position="93"/>
    </location>
</feature>
<feature type="transmembrane region" description="Helical" evidence="8">
    <location>
        <begin position="130"/>
        <end position="151"/>
    </location>
</feature>
<keyword evidence="11" id="KW-1185">Reference proteome</keyword>
<dbReference type="Proteomes" id="UP001528850">
    <property type="component" value="Unassembled WGS sequence"/>
</dbReference>
<dbReference type="CDD" id="cd17503">
    <property type="entry name" value="MFS_LmrB_MDR_like"/>
    <property type="match status" value="1"/>
</dbReference>
<dbReference type="PANTHER" id="PTHR42718:SF46">
    <property type="entry name" value="BLR6921 PROTEIN"/>
    <property type="match status" value="1"/>
</dbReference>
<evidence type="ECO:0000256" key="5">
    <source>
        <dbReference type="ARBA" id="ARBA00022989"/>
    </source>
</evidence>
<evidence type="ECO:0000256" key="1">
    <source>
        <dbReference type="ARBA" id="ARBA00004651"/>
    </source>
</evidence>
<gene>
    <name evidence="10" type="ORF">P3W24_12650</name>
</gene>
<feature type="transmembrane region" description="Helical" evidence="8">
    <location>
        <begin position="291"/>
        <end position="316"/>
    </location>
</feature>
<keyword evidence="4 8" id="KW-0812">Transmembrane</keyword>
<evidence type="ECO:0000259" key="9">
    <source>
        <dbReference type="PROSITE" id="PS50850"/>
    </source>
</evidence>
<evidence type="ECO:0000256" key="6">
    <source>
        <dbReference type="ARBA" id="ARBA00023136"/>
    </source>
</evidence>
<feature type="domain" description="Major facilitator superfamily (MFS) profile" evidence="9">
    <location>
        <begin position="39"/>
        <end position="483"/>
    </location>
</feature>
<feature type="transmembrane region" description="Helical" evidence="8">
    <location>
        <begin position="252"/>
        <end position="270"/>
    </location>
</feature>
<dbReference type="PRINTS" id="PR01036">
    <property type="entry name" value="TCRTETB"/>
</dbReference>
<dbReference type="Gene3D" id="1.20.1720.10">
    <property type="entry name" value="Multidrug resistance protein D"/>
    <property type="match status" value="1"/>
</dbReference>
<sequence length="490" mass="52825">MPLQDVIDSPSENDVHRLPSDRPALAPAEPSSRVRYRGLIWLVAAAFFMQALDSTIVNTAVPAIARALDVSPLSMRTALTSYVLTLAVFIPMSPWLCDRFGTRRVFGGAILVFSLGSLLCGVAQNLPQLVGARVVQGLGGAALLPVGRYVLARSIDRREFVGAMTTVATFGLLGSVFGPLVGGTLVEFTNWRLIFLINVPVGLMGLWLNRREMPDYRLDRANRFDTVGFVMFAGASALLLMAAETAGSDGQWLRVGAYALLALGLGALYVRHSHRVPHPVSDLSLLRVRSVWVSLAGNLFTRLGVSGMYLLLVLFLQIGCGWSPLAAGMMMVPQAIGSISVKPFIDRLLTRFGYRRLLLGNTIAVSVVLCVFALLGPGTPTWVIAGWVYVYGAFMSLQYTSMNTLTYVDLDVRYASMASSMASTAQYLSMSFGIALASLLMEAFLPSHAPSAYVGAFRGSVIVLGMVTLAASWIFSRLRDPRASGAHGAM</sequence>
<feature type="transmembrane region" description="Helical" evidence="8">
    <location>
        <begin position="191"/>
        <end position="208"/>
    </location>
</feature>
<name>A0ABT6BCJ5_9GAMM</name>
<dbReference type="PANTHER" id="PTHR42718">
    <property type="entry name" value="MAJOR FACILITATOR SUPERFAMILY MULTIDRUG TRANSPORTER MFSC"/>
    <property type="match status" value="1"/>
</dbReference>
<proteinExistence type="predicted"/>
<keyword evidence="6 8" id="KW-0472">Membrane</keyword>
<dbReference type="InterPro" id="IPR011701">
    <property type="entry name" value="MFS"/>
</dbReference>
<feature type="transmembrane region" description="Helical" evidence="8">
    <location>
        <begin position="39"/>
        <end position="61"/>
    </location>
</feature>
<feature type="region of interest" description="Disordered" evidence="7">
    <location>
        <begin position="1"/>
        <end position="28"/>
    </location>
</feature>
<organism evidence="10 11">
    <name type="scientific">Luteibacter sahnii</name>
    <dbReference type="NCBI Taxonomy" id="3021977"/>
    <lineage>
        <taxon>Bacteria</taxon>
        <taxon>Pseudomonadati</taxon>
        <taxon>Pseudomonadota</taxon>
        <taxon>Gammaproteobacteria</taxon>
        <taxon>Lysobacterales</taxon>
        <taxon>Rhodanobacteraceae</taxon>
        <taxon>Luteibacter</taxon>
    </lineage>
</organism>
<reference evidence="10 11" key="1">
    <citation type="journal article" date="2024" name="Curr. Microbiol.">
        <title>Luteibacter sahnii sp. nov., A Novel Yellow-Colored Xanthomonadin Pigment Producing Probiotic Bacterium from Healthy Rice Seed Microbiome.</title>
        <authorList>
            <person name="Jaiswal G."/>
            <person name="Rana R."/>
            <person name="Nayak P.K."/>
            <person name="Chouhan R."/>
            <person name="Gandhi S.G."/>
            <person name="Patel H.K."/>
            <person name="Patil P.B."/>
        </authorList>
    </citation>
    <scope>NUCLEOTIDE SEQUENCE [LARGE SCALE GENOMIC DNA]</scope>
    <source>
        <strain evidence="10 11">PPL201</strain>
    </source>
</reference>
<dbReference type="RefSeq" id="WP_320551755.1">
    <property type="nucleotide sequence ID" value="NZ_JAQLOK010000004.1"/>
</dbReference>
<feature type="transmembrane region" description="Helical" evidence="8">
    <location>
        <begin position="163"/>
        <end position="185"/>
    </location>
</feature>
<keyword evidence="2" id="KW-0813">Transport</keyword>
<evidence type="ECO:0000313" key="11">
    <source>
        <dbReference type="Proteomes" id="UP001528850"/>
    </source>
</evidence>
<feature type="transmembrane region" description="Helical" evidence="8">
    <location>
        <begin position="453"/>
        <end position="475"/>
    </location>
</feature>
<evidence type="ECO:0000313" key="10">
    <source>
        <dbReference type="EMBL" id="MDF4025818.1"/>
    </source>
</evidence>
<accession>A0ABT6BCJ5</accession>
<evidence type="ECO:0000256" key="8">
    <source>
        <dbReference type="SAM" id="Phobius"/>
    </source>
</evidence>
<feature type="transmembrane region" description="Helical" evidence="8">
    <location>
        <begin position="229"/>
        <end position="246"/>
    </location>
</feature>
<evidence type="ECO:0000256" key="2">
    <source>
        <dbReference type="ARBA" id="ARBA00022448"/>
    </source>
</evidence>
<dbReference type="PROSITE" id="PS50850">
    <property type="entry name" value="MFS"/>
    <property type="match status" value="1"/>
</dbReference>
<dbReference type="Gene3D" id="1.20.1250.20">
    <property type="entry name" value="MFS general substrate transporter like domains"/>
    <property type="match status" value="1"/>
</dbReference>
<dbReference type="SUPFAM" id="SSF103473">
    <property type="entry name" value="MFS general substrate transporter"/>
    <property type="match status" value="1"/>
</dbReference>
<protein>
    <submittedName>
        <fullName evidence="10">MFS transporter</fullName>
    </submittedName>
</protein>
<feature type="transmembrane region" description="Helical" evidence="8">
    <location>
        <begin position="105"/>
        <end position="124"/>
    </location>
</feature>
<feature type="transmembrane region" description="Helical" evidence="8">
    <location>
        <begin position="322"/>
        <end position="345"/>
    </location>
</feature>
<comment type="caution">
    <text evidence="10">The sequence shown here is derived from an EMBL/GenBank/DDBJ whole genome shotgun (WGS) entry which is preliminary data.</text>
</comment>
<dbReference type="EMBL" id="JARJJS010000003">
    <property type="protein sequence ID" value="MDF4025818.1"/>
    <property type="molecule type" value="Genomic_DNA"/>
</dbReference>
<feature type="transmembrane region" description="Helical" evidence="8">
    <location>
        <begin position="421"/>
        <end position="441"/>
    </location>
</feature>
<evidence type="ECO:0000256" key="3">
    <source>
        <dbReference type="ARBA" id="ARBA00022475"/>
    </source>
</evidence>
<comment type="subcellular location">
    <subcellularLocation>
        <location evidence="1">Cell membrane</location>
        <topology evidence="1">Multi-pass membrane protein</topology>
    </subcellularLocation>
</comment>
<feature type="transmembrane region" description="Helical" evidence="8">
    <location>
        <begin position="357"/>
        <end position="376"/>
    </location>
</feature>
<evidence type="ECO:0000256" key="7">
    <source>
        <dbReference type="SAM" id="MobiDB-lite"/>
    </source>
</evidence>